<keyword evidence="2 6" id="KW-0813">Transport</keyword>
<comment type="function">
    <text evidence="6">Has a glutathione-disulfide oxidoreductase activity in the presence of NADPH and glutathione reductase. Reduces low molecular weight disulfides and proteins.</text>
</comment>
<comment type="similarity">
    <text evidence="1 6">Belongs to the glutaredoxin family.</text>
</comment>
<dbReference type="PROSITE" id="PS51354">
    <property type="entry name" value="GLUTAREDOXIN_2"/>
    <property type="match status" value="1"/>
</dbReference>
<dbReference type="STRING" id="314344.AL013_07490"/>
<evidence type="ECO:0000256" key="4">
    <source>
        <dbReference type="ARBA" id="ARBA00023157"/>
    </source>
</evidence>
<reference evidence="8 9" key="1">
    <citation type="submission" date="2006-09" db="EMBL/GenBank/DDBJ databases">
        <authorList>
            <person name="Emerson D."/>
            <person name="Ferriera S."/>
            <person name="Johnson J."/>
            <person name="Kravitz S."/>
            <person name="Halpern A."/>
            <person name="Remington K."/>
            <person name="Beeson K."/>
            <person name="Tran B."/>
            <person name="Rogers Y.-H."/>
            <person name="Friedman R."/>
            <person name="Venter J.C."/>
        </authorList>
    </citation>
    <scope>NUCLEOTIDE SEQUENCE [LARGE SCALE GENOMIC DNA]</scope>
    <source>
        <strain evidence="8 9">PV-1</strain>
    </source>
</reference>
<dbReference type="GO" id="GO:0045454">
    <property type="term" value="P:cell redox homeostasis"/>
    <property type="evidence" value="ECO:0007669"/>
    <property type="project" value="InterPro"/>
</dbReference>
<evidence type="ECO:0000256" key="1">
    <source>
        <dbReference type="ARBA" id="ARBA00007787"/>
    </source>
</evidence>
<dbReference type="PROSITE" id="PS00195">
    <property type="entry name" value="GLUTAREDOXIN_1"/>
    <property type="match status" value="1"/>
</dbReference>
<organism evidence="8 9">
    <name type="scientific">Mariprofundus ferrooxydans PV-1</name>
    <dbReference type="NCBI Taxonomy" id="314345"/>
    <lineage>
        <taxon>Bacteria</taxon>
        <taxon>Pseudomonadati</taxon>
        <taxon>Pseudomonadota</taxon>
        <taxon>Candidatius Mariprofundia</taxon>
        <taxon>Mariprofundales</taxon>
        <taxon>Mariprofundaceae</taxon>
        <taxon>Mariprofundus</taxon>
    </lineage>
</organism>
<dbReference type="InterPro" id="IPR014025">
    <property type="entry name" value="Glutaredoxin_subgr"/>
</dbReference>
<dbReference type="Gene3D" id="3.40.30.10">
    <property type="entry name" value="Glutaredoxin"/>
    <property type="match status" value="1"/>
</dbReference>
<evidence type="ECO:0000259" key="7">
    <source>
        <dbReference type="Pfam" id="PF00462"/>
    </source>
</evidence>
<evidence type="ECO:0000313" key="8">
    <source>
        <dbReference type="EMBL" id="EAU53390.1"/>
    </source>
</evidence>
<protein>
    <recommendedName>
        <fullName evidence="6">Glutaredoxin</fullName>
    </recommendedName>
</protein>
<sequence>MNKVEVYSGDFCPYCVRAKSLLKKKGVDFTEYNVQKESDKRIEMLDRSNGARTIPQIFINDRHVGGCDELYALEKRGELDSWLNA</sequence>
<dbReference type="InParanoid" id="Q0EVS6"/>
<dbReference type="FunCoup" id="Q0EVS6">
    <property type="interactions" value="338"/>
</dbReference>
<keyword evidence="4" id="KW-1015">Disulfide bond</keyword>
<keyword evidence="5 6" id="KW-0676">Redox-active center</keyword>
<comment type="caution">
    <text evidence="8">The sequence shown here is derived from an EMBL/GenBank/DDBJ whole genome shotgun (WGS) entry which is preliminary data.</text>
</comment>
<proteinExistence type="inferred from homology"/>
<evidence type="ECO:0000256" key="5">
    <source>
        <dbReference type="ARBA" id="ARBA00023284"/>
    </source>
</evidence>
<evidence type="ECO:0000313" key="9">
    <source>
        <dbReference type="Proteomes" id="UP000005297"/>
    </source>
</evidence>
<dbReference type="GO" id="GO:0005737">
    <property type="term" value="C:cytoplasm"/>
    <property type="evidence" value="ECO:0007669"/>
    <property type="project" value="TreeGrafter"/>
</dbReference>
<evidence type="ECO:0000256" key="2">
    <source>
        <dbReference type="ARBA" id="ARBA00022448"/>
    </source>
</evidence>
<evidence type="ECO:0000256" key="3">
    <source>
        <dbReference type="ARBA" id="ARBA00022982"/>
    </source>
</evidence>
<gene>
    <name evidence="8" type="ORF">SPV1_10346</name>
</gene>
<dbReference type="InterPro" id="IPR011767">
    <property type="entry name" value="GLR_AS"/>
</dbReference>
<dbReference type="PANTHER" id="PTHR45694:SF18">
    <property type="entry name" value="GLUTAREDOXIN-1-RELATED"/>
    <property type="match status" value="1"/>
</dbReference>
<dbReference type="SUPFAM" id="SSF52833">
    <property type="entry name" value="Thioredoxin-like"/>
    <property type="match status" value="1"/>
</dbReference>
<evidence type="ECO:0000256" key="6">
    <source>
        <dbReference type="RuleBase" id="RU364065"/>
    </source>
</evidence>
<dbReference type="PANTHER" id="PTHR45694">
    <property type="entry name" value="GLUTAREDOXIN 2"/>
    <property type="match status" value="1"/>
</dbReference>
<dbReference type="Proteomes" id="UP000005297">
    <property type="component" value="Unassembled WGS sequence"/>
</dbReference>
<dbReference type="GO" id="GO:0034599">
    <property type="term" value="P:cellular response to oxidative stress"/>
    <property type="evidence" value="ECO:0007669"/>
    <property type="project" value="TreeGrafter"/>
</dbReference>
<dbReference type="InterPro" id="IPR036249">
    <property type="entry name" value="Thioredoxin-like_sf"/>
</dbReference>
<dbReference type="CDD" id="cd03418">
    <property type="entry name" value="GRX_GRXb_1_3_like"/>
    <property type="match status" value="1"/>
</dbReference>
<keyword evidence="3 6" id="KW-0249">Electron transport</keyword>
<dbReference type="HOGENOM" id="CLU_026126_7_3_0"/>
<keyword evidence="9" id="KW-1185">Reference proteome</keyword>
<feature type="domain" description="Glutaredoxin" evidence="7">
    <location>
        <begin position="4"/>
        <end position="64"/>
    </location>
</feature>
<dbReference type="InterPro" id="IPR002109">
    <property type="entry name" value="Glutaredoxin"/>
</dbReference>
<dbReference type="NCBIfam" id="TIGR02181">
    <property type="entry name" value="GRX_bact"/>
    <property type="match status" value="1"/>
</dbReference>
<dbReference type="EMBL" id="AATS01000026">
    <property type="protein sequence ID" value="EAU53390.1"/>
    <property type="molecule type" value="Genomic_DNA"/>
</dbReference>
<keyword evidence="6" id="KW-0963">Cytoplasm</keyword>
<dbReference type="GO" id="GO:0015038">
    <property type="term" value="F:glutathione disulfide oxidoreductase activity"/>
    <property type="evidence" value="ECO:0007669"/>
    <property type="project" value="UniProtKB-UniRule"/>
</dbReference>
<name>Q0EVS6_9PROT</name>
<dbReference type="InterPro" id="IPR011900">
    <property type="entry name" value="GRX_bact"/>
</dbReference>
<dbReference type="RefSeq" id="WP_009849588.1">
    <property type="nucleotide sequence ID" value="NZ_DS022294.1"/>
</dbReference>
<dbReference type="AlphaFoldDB" id="Q0EVS6"/>
<dbReference type="Pfam" id="PF00462">
    <property type="entry name" value="Glutaredoxin"/>
    <property type="match status" value="1"/>
</dbReference>
<dbReference type="OrthoDB" id="9814618at2"/>
<dbReference type="PRINTS" id="PR00160">
    <property type="entry name" value="GLUTAREDOXIN"/>
</dbReference>
<accession>Q0EVS6</accession>
<dbReference type="eggNOG" id="COG0695">
    <property type="taxonomic scope" value="Bacteria"/>
</dbReference>